<name>A0A397WB83_9GLOM</name>
<accession>A0A397WB83</accession>
<reference evidence="2 3" key="1">
    <citation type="submission" date="2018-06" db="EMBL/GenBank/DDBJ databases">
        <title>Comparative genomics reveals the genomic features of Rhizophagus irregularis, R. cerebriforme, R. diaphanum and Gigaspora rosea, and their symbiotic lifestyle signature.</title>
        <authorList>
            <person name="Morin E."/>
            <person name="San Clemente H."/>
            <person name="Chen E.C.H."/>
            <person name="De La Providencia I."/>
            <person name="Hainaut M."/>
            <person name="Kuo A."/>
            <person name="Kohler A."/>
            <person name="Murat C."/>
            <person name="Tang N."/>
            <person name="Roy S."/>
            <person name="Loubradou J."/>
            <person name="Henrissat B."/>
            <person name="Grigoriev I.V."/>
            <person name="Corradi N."/>
            <person name="Roux C."/>
            <person name="Martin F.M."/>
        </authorList>
    </citation>
    <scope>NUCLEOTIDE SEQUENCE [LARGE SCALE GENOMIC DNA]</scope>
    <source>
        <strain evidence="2 3">DAOM 194757</strain>
    </source>
</reference>
<dbReference type="AlphaFoldDB" id="A0A397WB83"/>
<feature type="compositionally biased region" description="Polar residues" evidence="1">
    <location>
        <begin position="32"/>
        <end position="47"/>
    </location>
</feature>
<organism evidence="2 3">
    <name type="scientific">Gigaspora rosea</name>
    <dbReference type="NCBI Taxonomy" id="44941"/>
    <lineage>
        <taxon>Eukaryota</taxon>
        <taxon>Fungi</taxon>
        <taxon>Fungi incertae sedis</taxon>
        <taxon>Mucoromycota</taxon>
        <taxon>Glomeromycotina</taxon>
        <taxon>Glomeromycetes</taxon>
        <taxon>Diversisporales</taxon>
        <taxon>Gigasporaceae</taxon>
        <taxon>Gigaspora</taxon>
    </lineage>
</organism>
<dbReference type="Proteomes" id="UP000266673">
    <property type="component" value="Unassembled WGS sequence"/>
</dbReference>
<keyword evidence="3" id="KW-1185">Reference proteome</keyword>
<protein>
    <submittedName>
        <fullName evidence="2">Uncharacterized protein</fullName>
    </submittedName>
</protein>
<dbReference type="OrthoDB" id="2423784at2759"/>
<evidence type="ECO:0000313" key="2">
    <source>
        <dbReference type="EMBL" id="RIB29056.1"/>
    </source>
</evidence>
<feature type="region of interest" description="Disordered" evidence="1">
    <location>
        <begin position="32"/>
        <end position="59"/>
    </location>
</feature>
<evidence type="ECO:0000313" key="3">
    <source>
        <dbReference type="Proteomes" id="UP000266673"/>
    </source>
</evidence>
<gene>
    <name evidence="2" type="ORF">C2G38_2156407</name>
</gene>
<sequence>MDRGNSNDDGRQNDQNVEFAEDMIDGIKQFTANQDTRPPQPSPSLQETIFLGTSKIRLS</sequence>
<comment type="caution">
    <text evidence="2">The sequence shown here is derived from an EMBL/GenBank/DDBJ whole genome shotgun (WGS) entry which is preliminary data.</text>
</comment>
<proteinExistence type="predicted"/>
<evidence type="ECO:0000256" key="1">
    <source>
        <dbReference type="SAM" id="MobiDB-lite"/>
    </source>
</evidence>
<dbReference type="EMBL" id="QKWP01000048">
    <property type="protein sequence ID" value="RIB29056.1"/>
    <property type="molecule type" value="Genomic_DNA"/>
</dbReference>